<dbReference type="PANTHER" id="PTHR21310:SF42">
    <property type="entry name" value="BIFUNCTIONAL AAC_APH"/>
    <property type="match status" value="1"/>
</dbReference>
<protein>
    <submittedName>
        <fullName evidence="2">Aminoglycoside phosphotransferase family protein</fullName>
    </submittedName>
</protein>
<sequence>MIDIEITTELVYRLINEQFPEWKHLEIRPVEKSGHDNRTYHLGSEMTVRLPSHERYASAVEKELIWLPRLGAELSLPIPAPLAKGQPTKEYPLPWSINRWIAGETVTDSNIRDKNEFAEDLASFLKELEAIDATGGVPAGVQNFHRGGDLAVYDAETRSAIEHVAELELGLGTSDYSASLITEIWELALATKHNSAPLWLHGDVAVGNLLTQDGRLSGVIDFGTMGVGDPASDLVMAWNYFDAASRSVFLGSMKLGDDMVDRARGWALWKALITCRWNDNQSEAAQWGRSAINRIIEEYTTR</sequence>
<dbReference type="GO" id="GO:0016740">
    <property type="term" value="F:transferase activity"/>
    <property type="evidence" value="ECO:0007669"/>
    <property type="project" value="UniProtKB-KW"/>
</dbReference>
<dbReference type="AlphaFoldDB" id="A0A3S8ZZD0"/>
<dbReference type="SUPFAM" id="SSF56112">
    <property type="entry name" value="Protein kinase-like (PK-like)"/>
    <property type="match status" value="1"/>
</dbReference>
<proteinExistence type="predicted"/>
<dbReference type="PANTHER" id="PTHR21310">
    <property type="entry name" value="AMINOGLYCOSIDE PHOSPHOTRANSFERASE-RELATED-RELATED"/>
    <property type="match status" value="1"/>
</dbReference>
<dbReference type="Pfam" id="PF01636">
    <property type="entry name" value="APH"/>
    <property type="match status" value="1"/>
</dbReference>
<dbReference type="KEGG" id="palb:EJC50_03160"/>
<evidence type="ECO:0000313" key="2">
    <source>
        <dbReference type="EMBL" id="AZN38785.1"/>
    </source>
</evidence>
<reference evidence="3" key="1">
    <citation type="submission" date="2018-12" db="EMBL/GenBank/DDBJ databases">
        <title>Genome sequence of Peanibacillus sp.</title>
        <authorList>
            <person name="Subramani G."/>
            <person name="Srinivasan S."/>
            <person name="Kim M.K."/>
        </authorList>
    </citation>
    <scope>NUCLEOTIDE SEQUENCE [LARGE SCALE GENOMIC DNA]</scope>
    <source>
        <strain evidence="3">18JY67-1</strain>
    </source>
</reference>
<name>A0A3S8ZZD0_9BACL</name>
<dbReference type="Proteomes" id="UP000272528">
    <property type="component" value="Chromosome"/>
</dbReference>
<dbReference type="InterPro" id="IPR011009">
    <property type="entry name" value="Kinase-like_dom_sf"/>
</dbReference>
<dbReference type="InterPro" id="IPR002575">
    <property type="entry name" value="Aminoglycoside_PTrfase"/>
</dbReference>
<organism evidence="2 3">
    <name type="scientific">Paenibacillus albus</name>
    <dbReference type="NCBI Taxonomy" id="2495582"/>
    <lineage>
        <taxon>Bacteria</taxon>
        <taxon>Bacillati</taxon>
        <taxon>Bacillota</taxon>
        <taxon>Bacilli</taxon>
        <taxon>Bacillales</taxon>
        <taxon>Paenibacillaceae</taxon>
        <taxon>Paenibacillus</taxon>
    </lineage>
</organism>
<feature type="domain" description="Aminoglycoside phosphotransferase" evidence="1">
    <location>
        <begin position="29"/>
        <end position="254"/>
    </location>
</feature>
<dbReference type="EMBL" id="CP034437">
    <property type="protein sequence ID" value="AZN38785.1"/>
    <property type="molecule type" value="Genomic_DNA"/>
</dbReference>
<gene>
    <name evidence="2" type="ORF">EJC50_03160</name>
</gene>
<dbReference type="Gene3D" id="3.90.1200.10">
    <property type="match status" value="1"/>
</dbReference>
<evidence type="ECO:0000313" key="3">
    <source>
        <dbReference type="Proteomes" id="UP000272528"/>
    </source>
</evidence>
<dbReference type="CDD" id="cd05155">
    <property type="entry name" value="APH_ChoK_like_1"/>
    <property type="match status" value="1"/>
</dbReference>
<dbReference type="RefSeq" id="WP_126012236.1">
    <property type="nucleotide sequence ID" value="NZ_CP034437.1"/>
</dbReference>
<dbReference type="InterPro" id="IPR051678">
    <property type="entry name" value="AGP_Transferase"/>
</dbReference>
<dbReference type="OrthoDB" id="3806873at2"/>
<accession>A0A3S8ZZD0</accession>
<keyword evidence="2" id="KW-0808">Transferase</keyword>
<dbReference type="Gene3D" id="3.30.200.20">
    <property type="entry name" value="Phosphorylase Kinase, domain 1"/>
    <property type="match status" value="1"/>
</dbReference>
<keyword evidence="3" id="KW-1185">Reference proteome</keyword>
<evidence type="ECO:0000259" key="1">
    <source>
        <dbReference type="Pfam" id="PF01636"/>
    </source>
</evidence>